<dbReference type="Proteomes" id="UP000613401">
    <property type="component" value="Unassembled WGS sequence"/>
</dbReference>
<evidence type="ECO:0008006" key="4">
    <source>
        <dbReference type="Google" id="ProtNLM"/>
    </source>
</evidence>
<feature type="transmembrane region" description="Helical" evidence="1">
    <location>
        <begin position="53"/>
        <end position="71"/>
    </location>
</feature>
<dbReference type="AlphaFoldDB" id="A0A8H4CK69"/>
<dbReference type="EMBL" id="WVTB01000042">
    <property type="protein sequence ID" value="KAF3805450.1"/>
    <property type="molecule type" value="Genomic_DNA"/>
</dbReference>
<gene>
    <name evidence="2" type="ORF">GCG54_00002795</name>
</gene>
<feature type="transmembrane region" description="Helical" evidence="1">
    <location>
        <begin position="119"/>
        <end position="138"/>
    </location>
</feature>
<feature type="transmembrane region" description="Helical" evidence="1">
    <location>
        <begin position="20"/>
        <end position="41"/>
    </location>
</feature>
<proteinExistence type="predicted"/>
<reference evidence="2" key="1">
    <citation type="journal article" date="2020" name="Phytopathology">
        <title>Genome sequence and comparative analysis of Colletotrichum gloeosporioides isolated from Liriodendron leaves.</title>
        <authorList>
            <person name="Fu F.F."/>
            <person name="Hao Z."/>
            <person name="Wang P."/>
            <person name="Lu Y."/>
            <person name="Xue L.J."/>
            <person name="Wei G."/>
            <person name="Tian Y."/>
            <person name="Baishi H."/>
            <person name="Xu H."/>
            <person name="Shi J."/>
            <person name="Cheng T."/>
            <person name="Wang G."/>
            <person name="Yi Y."/>
            <person name="Chen J."/>
        </authorList>
    </citation>
    <scope>NUCLEOTIDE SEQUENCE</scope>
    <source>
        <strain evidence="2">Lc1</strain>
    </source>
</reference>
<organism evidence="2 3">
    <name type="scientific">Colletotrichum gloeosporioides</name>
    <name type="common">Anthracnose fungus</name>
    <name type="synonym">Glomerella cingulata</name>
    <dbReference type="NCBI Taxonomy" id="474922"/>
    <lineage>
        <taxon>Eukaryota</taxon>
        <taxon>Fungi</taxon>
        <taxon>Dikarya</taxon>
        <taxon>Ascomycota</taxon>
        <taxon>Pezizomycotina</taxon>
        <taxon>Sordariomycetes</taxon>
        <taxon>Hypocreomycetidae</taxon>
        <taxon>Glomerellales</taxon>
        <taxon>Glomerellaceae</taxon>
        <taxon>Colletotrichum</taxon>
        <taxon>Colletotrichum gloeosporioides species complex</taxon>
    </lineage>
</organism>
<dbReference type="PANTHER" id="PTHR42083:SF1">
    <property type="entry name" value="MARVEL DOMAIN-CONTAINING PROTEIN"/>
    <property type="match status" value="1"/>
</dbReference>
<dbReference type="RefSeq" id="XP_045264609.1">
    <property type="nucleotide sequence ID" value="XM_045402878.1"/>
</dbReference>
<comment type="caution">
    <text evidence="2">The sequence shown here is derived from an EMBL/GenBank/DDBJ whole genome shotgun (WGS) entry which is preliminary data.</text>
</comment>
<dbReference type="PANTHER" id="PTHR42083">
    <property type="entry name" value="MARVEL DOMAIN-CONTAINING PROTEIN"/>
    <property type="match status" value="1"/>
</dbReference>
<keyword evidence="1" id="KW-0472">Membrane</keyword>
<accession>A0A8H4CK69</accession>
<reference evidence="2" key="2">
    <citation type="submission" date="2020-03" db="EMBL/GenBank/DDBJ databases">
        <authorList>
            <person name="Fu F.-F."/>
            <person name="Chen J."/>
        </authorList>
    </citation>
    <scope>NUCLEOTIDE SEQUENCE</scope>
    <source>
        <strain evidence="2">Lc1</strain>
    </source>
</reference>
<evidence type="ECO:0000256" key="1">
    <source>
        <dbReference type="SAM" id="Phobius"/>
    </source>
</evidence>
<keyword evidence="1" id="KW-0812">Transmembrane</keyword>
<feature type="transmembrane region" description="Helical" evidence="1">
    <location>
        <begin position="77"/>
        <end position="98"/>
    </location>
</feature>
<evidence type="ECO:0000313" key="2">
    <source>
        <dbReference type="EMBL" id="KAF3805450.1"/>
    </source>
</evidence>
<dbReference type="GeneID" id="69009956"/>
<keyword evidence="1" id="KW-1133">Transmembrane helix</keyword>
<evidence type="ECO:0000313" key="3">
    <source>
        <dbReference type="Proteomes" id="UP000613401"/>
    </source>
</evidence>
<protein>
    <recommendedName>
        <fullName evidence="4">MARVEL domain-containing protein</fullName>
    </recommendedName>
</protein>
<sequence>MIRDYWDLAGPFGLAVRATLRILQFILSIVVIGLYAATLASWDQSSEIGRTDWIFALVPAVLSILTCAYHVIATVTHAVWCVWDFVLAILWAALAGISASDVIAKGEGRAVTGGAKSRLTAGSWIAGVLMVLYLFNAIHGCAWCCASRKFTRTVPQRNKTNSEELQSRDSQNA</sequence>
<keyword evidence="3" id="KW-1185">Reference proteome</keyword>
<name>A0A8H4CK69_COLGL</name>